<comment type="function">
    <text evidence="5">Effector that suppresses plant defense responses during pathogen infection.</text>
</comment>
<name>A0A2P4XR22_9STRA</name>
<dbReference type="Proteomes" id="UP000237271">
    <property type="component" value="Unassembled WGS sequence"/>
</dbReference>
<dbReference type="InterPro" id="IPR031825">
    <property type="entry name" value="RXLR"/>
</dbReference>
<comment type="similarity">
    <text evidence="2 5">Belongs to the RxLR effector family.</text>
</comment>
<evidence type="ECO:0000256" key="2">
    <source>
        <dbReference type="ARBA" id="ARBA00010400"/>
    </source>
</evidence>
<dbReference type="SMR" id="A0A2P4XR22"/>
<dbReference type="AlphaFoldDB" id="A0A2P4XR22"/>
<evidence type="ECO:0000256" key="5">
    <source>
        <dbReference type="RuleBase" id="RU367124"/>
    </source>
</evidence>
<comment type="subcellular location">
    <subcellularLocation>
        <location evidence="1 5">Secreted</location>
    </subcellularLocation>
</comment>
<keyword evidence="7" id="KW-1185">Reference proteome</keyword>
<gene>
    <name evidence="6" type="ORF">PHPALM_15902</name>
</gene>
<keyword evidence="4 5" id="KW-0732">Signal</keyword>
<feature type="chain" id="PRO_5028523720" description="RxLR effector protein" evidence="5">
    <location>
        <begin position="22"/>
        <end position="145"/>
    </location>
</feature>
<sequence length="145" mass="16260">MRLFFMLSVTVVALYFGACNATAAFDESKIKMIELPGIVHSTGEGQQVGANSRRFLRTHQENGVSSTEERGFNIAGLVKKWQAKKLAKELLNDPNKAQIAYREWQAAGKTLTDIDNFLKLADPKKNGAKYNQVYNGYMYHLDLLA</sequence>
<dbReference type="Gene3D" id="1.10.10.2460">
    <property type="match status" value="1"/>
</dbReference>
<proteinExistence type="inferred from homology"/>
<comment type="caution">
    <text evidence="6">The sequence shown here is derived from an EMBL/GenBank/DDBJ whole genome shotgun (WGS) entry which is preliminary data.</text>
</comment>
<evidence type="ECO:0000313" key="6">
    <source>
        <dbReference type="EMBL" id="POM67993.1"/>
    </source>
</evidence>
<evidence type="ECO:0000256" key="4">
    <source>
        <dbReference type="ARBA" id="ARBA00022729"/>
    </source>
</evidence>
<organism evidence="6 7">
    <name type="scientific">Phytophthora palmivora</name>
    <dbReference type="NCBI Taxonomy" id="4796"/>
    <lineage>
        <taxon>Eukaryota</taxon>
        <taxon>Sar</taxon>
        <taxon>Stramenopiles</taxon>
        <taxon>Oomycota</taxon>
        <taxon>Peronosporomycetes</taxon>
        <taxon>Peronosporales</taxon>
        <taxon>Peronosporaceae</taxon>
        <taxon>Phytophthora</taxon>
    </lineage>
</organism>
<dbReference type="EMBL" id="NCKW01008479">
    <property type="protein sequence ID" value="POM67993.1"/>
    <property type="molecule type" value="Genomic_DNA"/>
</dbReference>
<dbReference type="GO" id="GO:0005576">
    <property type="term" value="C:extracellular region"/>
    <property type="evidence" value="ECO:0007669"/>
    <property type="project" value="UniProtKB-SubCell"/>
</dbReference>
<evidence type="ECO:0000256" key="1">
    <source>
        <dbReference type="ARBA" id="ARBA00004613"/>
    </source>
</evidence>
<evidence type="ECO:0000256" key="3">
    <source>
        <dbReference type="ARBA" id="ARBA00022525"/>
    </source>
</evidence>
<dbReference type="Pfam" id="PF16810">
    <property type="entry name" value="RXLR"/>
    <property type="match status" value="1"/>
</dbReference>
<protein>
    <recommendedName>
        <fullName evidence="5">RxLR effector protein</fullName>
    </recommendedName>
</protein>
<keyword evidence="3 5" id="KW-0964">Secreted</keyword>
<reference evidence="6 7" key="1">
    <citation type="journal article" date="2017" name="Genome Biol. Evol.">
        <title>Phytophthora megakarya and P. palmivora, closely related causal agents of cacao black pod rot, underwent increases in genome sizes and gene numbers by different mechanisms.</title>
        <authorList>
            <person name="Ali S.S."/>
            <person name="Shao J."/>
            <person name="Lary D.J."/>
            <person name="Kronmiller B."/>
            <person name="Shen D."/>
            <person name="Strem M.D."/>
            <person name="Amoako-Attah I."/>
            <person name="Akrofi A.Y."/>
            <person name="Begoude B.A."/>
            <person name="Ten Hoopen G.M."/>
            <person name="Coulibaly K."/>
            <person name="Kebe B.I."/>
            <person name="Melnick R.L."/>
            <person name="Guiltinan M.J."/>
            <person name="Tyler B.M."/>
            <person name="Meinhardt L.W."/>
            <person name="Bailey B.A."/>
        </authorList>
    </citation>
    <scope>NUCLEOTIDE SEQUENCE [LARGE SCALE GENOMIC DNA]</scope>
    <source>
        <strain evidence="7">sbr112.9</strain>
    </source>
</reference>
<accession>A0A2P4XR22</accession>
<dbReference type="OrthoDB" id="114087at2759"/>
<evidence type="ECO:0000313" key="7">
    <source>
        <dbReference type="Proteomes" id="UP000237271"/>
    </source>
</evidence>
<feature type="signal peptide" evidence="5">
    <location>
        <begin position="1"/>
        <end position="21"/>
    </location>
</feature>